<evidence type="ECO:0000256" key="1">
    <source>
        <dbReference type="ARBA" id="ARBA00000085"/>
    </source>
</evidence>
<feature type="domain" description="HPt" evidence="12">
    <location>
        <begin position="1"/>
        <end position="98"/>
    </location>
</feature>
<evidence type="ECO:0000259" key="12">
    <source>
        <dbReference type="PROSITE" id="PS50894"/>
    </source>
</evidence>
<dbReference type="GO" id="GO:0016301">
    <property type="term" value="F:kinase activity"/>
    <property type="evidence" value="ECO:0007669"/>
    <property type="project" value="UniProtKB-KW"/>
</dbReference>
<dbReference type="PROSITE" id="PS50894">
    <property type="entry name" value="HPT"/>
    <property type="match status" value="1"/>
</dbReference>
<dbReference type="CDD" id="cd00088">
    <property type="entry name" value="HPT"/>
    <property type="match status" value="1"/>
</dbReference>
<name>A0ABQ4QHL6_9HYPH</name>
<dbReference type="EMBL" id="BPQG01000036">
    <property type="protein sequence ID" value="GJD44745.1"/>
    <property type="molecule type" value="Genomic_DNA"/>
</dbReference>
<dbReference type="SUPFAM" id="SSF52172">
    <property type="entry name" value="CheY-like"/>
    <property type="match status" value="1"/>
</dbReference>
<evidence type="ECO:0000256" key="8">
    <source>
        <dbReference type="PROSITE-ProRule" id="PRU00169"/>
    </source>
</evidence>
<dbReference type="Proteomes" id="UP001055117">
    <property type="component" value="Unassembled WGS sequence"/>
</dbReference>
<evidence type="ECO:0000256" key="7">
    <source>
        <dbReference type="PROSITE-ProRule" id="PRU00110"/>
    </source>
</evidence>
<comment type="catalytic activity">
    <reaction evidence="1">
        <text>ATP + protein L-histidine = ADP + protein N-phospho-L-histidine.</text>
        <dbReference type="EC" id="2.7.13.3"/>
    </reaction>
</comment>
<proteinExistence type="predicted"/>
<dbReference type="Gene3D" id="3.30.565.10">
    <property type="entry name" value="Histidine kinase-like ATPase, C-terminal domain"/>
    <property type="match status" value="1"/>
</dbReference>
<evidence type="ECO:0000256" key="2">
    <source>
        <dbReference type="ARBA" id="ARBA00012438"/>
    </source>
</evidence>
<dbReference type="Pfam" id="PF01584">
    <property type="entry name" value="CheW"/>
    <property type="match status" value="1"/>
</dbReference>
<dbReference type="SUPFAM" id="SSF50341">
    <property type="entry name" value="CheW-like"/>
    <property type="match status" value="1"/>
</dbReference>
<feature type="compositionally biased region" description="Low complexity" evidence="9">
    <location>
        <begin position="148"/>
        <end position="160"/>
    </location>
</feature>
<evidence type="ECO:0000313" key="13">
    <source>
        <dbReference type="EMBL" id="GJD44745.1"/>
    </source>
</evidence>
<accession>A0ABQ4QHL6</accession>
<dbReference type="PRINTS" id="PR00344">
    <property type="entry name" value="BCTRLSENSOR"/>
</dbReference>
<dbReference type="Pfam" id="PF01627">
    <property type="entry name" value="Hpt"/>
    <property type="match status" value="1"/>
</dbReference>
<dbReference type="SMART" id="SM00448">
    <property type="entry name" value="REC"/>
    <property type="match status" value="1"/>
</dbReference>
<reference evidence="13 14" key="1">
    <citation type="journal article" date="2021" name="Front. Microbiol.">
        <title>Comprehensive Comparative Genomics and Phenotyping of Methylobacterium Species.</title>
        <authorList>
            <person name="Alessa O."/>
            <person name="Ogura Y."/>
            <person name="Fujitani Y."/>
            <person name="Takami H."/>
            <person name="Hayashi T."/>
            <person name="Sahin N."/>
            <person name="Tani A."/>
        </authorList>
    </citation>
    <scope>NUCLEOTIDE SEQUENCE [LARGE SCALE GENOMIC DNA]</scope>
    <source>
        <strain evidence="13 14">DSM 23679</strain>
    </source>
</reference>
<evidence type="ECO:0000259" key="11">
    <source>
        <dbReference type="PROSITE" id="PS50851"/>
    </source>
</evidence>
<evidence type="ECO:0000256" key="5">
    <source>
        <dbReference type="ARBA" id="ARBA00022777"/>
    </source>
</evidence>
<sequence length="779" mass="80809">MTDIRQLLLAAFEVEHREHIDAIRAALGAEGTGRAPDWNDIFRRAHSLKGASRAVDLPPVEAVAHRLESLFEQVSAGAPLDREARNATHLALDRIEAYVAGMKADPDLAMPDDAIAALDRCLEGARPANDAETPTAEAEPPDQPAPVPTIEAAPAPAVAPASPPVSPPPAVEPSPEAGSALLRVPADAVEALTRANHELATTLSAGAAISDGLVRLARLSEDLRRQAEASFARGAVAGLVRLARQETGADDAVDLAVEAVRTEMRAVEASLAVLARDAADLSRRQAAAAGSVEGAAARVGLQAERLALVPAETVFGSFPRSLRETAREQGREIDLTVRGLDLPVDRGMLQALKDPVLHALRNALSHGAEPLAVRRAAGKPDAAAILFEVAIRGGRLVVSVADDGPGPDLAAIEATARRRGLLRPEDPADAQTLLALVFEPGFSTAGAVDALSGRGFGLSVVADAARALQGVVRLEAREPWGSVLTIAAPLSAARRAMLLVEAGGATYALPGAAVERLLRLHQSTLPRAMGRPVLRVPNPSGTEETFPIVALGEILGGGASASPHLTAILVRAGGRRFALSVDALRDVRTLLVLPAPPVGGDSGLVAGTVVLPGDVPALVLDPDGLAARAGLVGAAASPVDSAAGPGGTLGEAPRSKHRATILVVDDSITTRTLEKGILEAAGYRVVVCVDGQDALDRLHADIEVFDLVLADVEMPRLDGFGLLGAIRAESRFARLPVVLMTSRGDAADVARGLDLGADAYLTKQKFDQRQLLDTIGQLL</sequence>
<dbReference type="Pfam" id="PF02518">
    <property type="entry name" value="HATPase_c"/>
    <property type="match status" value="1"/>
</dbReference>
<feature type="modified residue" description="4-aspartylphosphate" evidence="8">
    <location>
        <position position="711"/>
    </location>
</feature>
<dbReference type="InterPro" id="IPR051315">
    <property type="entry name" value="Bact_Chemotaxis_CheA"/>
</dbReference>
<keyword evidence="4" id="KW-0808">Transferase</keyword>
<feature type="region of interest" description="Disordered" evidence="9">
    <location>
        <begin position="127"/>
        <end position="177"/>
    </location>
</feature>
<evidence type="ECO:0000256" key="6">
    <source>
        <dbReference type="ARBA" id="ARBA00023012"/>
    </source>
</evidence>
<keyword evidence="14" id="KW-1185">Reference proteome</keyword>
<dbReference type="SUPFAM" id="SSF55874">
    <property type="entry name" value="ATPase domain of HSP90 chaperone/DNA topoisomerase II/histidine kinase"/>
    <property type="match status" value="1"/>
</dbReference>
<dbReference type="InterPro" id="IPR004358">
    <property type="entry name" value="Sig_transdc_His_kin-like_C"/>
</dbReference>
<dbReference type="EC" id="2.7.13.3" evidence="2"/>
<dbReference type="Pfam" id="PF00072">
    <property type="entry name" value="Response_reg"/>
    <property type="match status" value="1"/>
</dbReference>
<organism evidence="13 14">
    <name type="scientific">Methylobacterium cerastii</name>
    <dbReference type="NCBI Taxonomy" id="932741"/>
    <lineage>
        <taxon>Bacteria</taxon>
        <taxon>Pseudomonadati</taxon>
        <taxon>Pseudomonadota</taxon>
        <taxon>Alphaproteobacteria</taxon>
        <taxon>Hyphomicrobiales</taxon>
        <taxon>Methylobacteriaceae</taxon>
        <taxon>Methylobacterium</taxon>
    </lineage>
</organism>
<dbReference type="InterPro" id="IPR001789">
    <property type="entry name" value="Sig_transdc_resp-reg_receiver"/>
</dbReference>
<protein>
    <recommendedName>
        <fullName evidence="2">histidine kinase</fullName>
        <ecNumber evidence="2">2.7.13.3</ecNumber>
    </recommendedName>
</protein>
<keyword evidence="5 13" id="KW-0418">Kinase</keyword>
<evidence type="ECO:0000256" key="3">
    <source>
        <dbReference type="ARBA" id="ARBA00022553"/>
    </source>
</evidence>
<dbReference type="SMART" id="SM00260">
    <property type="entry name" value="CheW"/>
    <property type="match status" value="1"/>
</dbReference>
<feature type="modified residue" description="Phosphohistidine" evidence="7">
    <location>
        <position position="46"/>
    </location>
</feature>
<dbReference type="SMART" id="SM00073">
    <property type="entry name" value="HPT"/>
    <property type="match status" value="1"/>
</dbReference>
<keyword evidence="6" id="KW-0902">Two-component regulatory system</keyword>
<dbReference type="PROSITE" id="PS50110">
    <property type="entry name" value="RESPONSE_REGULATORY"/>
    <property type="match status" value="1"/>
</dbReference>
<dbReference type="InterPro" id="IPR036061">
    <property type="entry name" value="CheW-like_dom_sf"/>
</dbReference>
<dbReference type="Gene3D" id="1.20.120.160">
    <property type="entry name" value="HPT domain"/>
    <property type="match status" value="1"/>
</dbReference>
<dbReference type="InterPro" id="IPR036641">
    <property type="entry name" value="HPT_dom_sf"/>
</dbReference>
<dbReference type="InterPro" id="IPR003594">
    <property type="entry name" value="HATPase_dom"/>
</dbReference>
<dbReference type="Gene3D" id="3.40.50.2300">
    <property type="match status" value="1"/>
</dbReference>
<dbReference type="PANTHER" id="PTHR43395">
    <property type="entry name" value="SENSOR HISTIDINE KINASE CHEA"/>
    <property type="match status" value="1"/>
</dbReference>
<comment type="caution">
    <text evidence="13">The sequence shown here is derived from an EMBL/GenBank/DDBJ whole genome shotgun (WGS) entry which is preliminary data.</text>
</comment>
<feature type="compositionally biased region" description="Pro residues" evidence="9">
    <location>
        <begin position="161"/>
        <end position="172"/>
    </location>
</feature>
<evidence type="ECO:0000256" key="9">
    <source>
        <dbReference type="SAM" id="MobiDB-lite"/>
    </source>
</evidence>
<feature type="domain" description="Response regulatory" evidence="10">
    <location>
        <begin position="660"/>
        <end position="778"/>
    </location>
</feature>
<dbReference type="InterPro" id="IPR011006">
    <property type="entry name" value="CheY-like_superfamily"/>
</dbReference>
<keyword evidence="3 8" id="KW-0597">Phosphoprotein</keyword>
<gene>
    <name evidence="13" type="primary">rcsC_14</name>
    <name evidence="13" type="ORF">AFCDBAGC_2612</name>
</gene>
<dbReference type="SUPFAM" id="SSF47226">
    <property type="entry name" value="Histidine-containing phosphotransfer domain, HPT domain"/>
    <property type="match status" value="1"/>
</dbReference>
<evidence type="ECO:0000259" key="10">
    <source>
        <dbReference type="PROSITE" id="PS50110"/>
    </source>
</evidence>
<dbReference type="InterPro" id="IPR036890">
    <property type="entry name" value="HATPase_C_sf"/>
</dbReference>
<evidence type="ECO:0000256" key="4">
    <source>
        <dbReference type="ARBA" id="ARBA00022679"/>
    </source>
</evidence>
<dbReference type="InterPro" id="IPR002545">
    <property type="entry name" value="CheW-lke_dom"/>
</dbReference>
<dbReference type="PROSITE" id="PS50851">
    <property type="entry name" value="CHEW"/>
    <property type="match status" value="1"/>
</dbReference>
<evidence type="ECO:0000313" key="14">
    <source>
        <dbReference type="Proteomes" id="UP001055117"/>
    </source>
</evidence>
<dbReference type="InterPro" id="IPR008207">
    <property type="entry name" value="Sig_transdc_His_kin_Hpt_dom"/>
</dbReference>
<feature type="domain" description="CheW-like" evidence="11">
    <location>
        <begin position="494"/>
        <end position="631"/>
    </location>
</feature>
<dbReference type="PANTHER" id="PTHR43395:SF1">
    <property type="entry name" value="CHEMOTAXIS PROTEIN CHEA"/>
    <property type="match status" value="1"/>
</dbReference>
<dbReference type="SMART" id="SM00387">
    <property type="entry name" value="HATPase_c"/>
    <property type="match status" value="1"/>
</dbReference>
<dbReference type="RefSeq" id="WP_147830490.1">
    <property type="nucleotide sequence ID" value="NZ_BPQG01000036.1"/>
</dbReference>